<dbReference type="GO" id="GO:0006281">
    <property type="term" value="P:DNA repair"/>
    <property type="evidence" value="ECO:0007669"/>
    <property type="project" value="InterPro"/>
</dbReference>
<comment type="caution">
    <text evidence="9">The sequence shown here is derived from an EMBL/GenBank/DDBJ whole genome shotgun (WGS) entry which is preliminary data.</text>
</comment>
<evidence type="ECO:0000256" key="4">
    <source>
        <dbReference type="ARBA" id="ARBA00022771"/>
    </source>
</evidence>
<name>A0A8H6TNI1_MYCCL</name>
<keyword evidence="5" id="KW-0862">Zinc</keyword>
<evidence type="ECO:0000259" key="8">
    <source>
        <dbReference type="PROSITE" id="PS50865"/>
    </source>
</evidence>
<gene>
    <name evidence="9" type="ORF">HMN09_00226800</name>
</gene>
<reference evidence="9" key="1">
    <citation type="submission" date="2020-05" db="EMBL/GenBank/DDBJ databases">
        <title>Mycena genomes resolve the evolution of fungal bioluminescence.</title>
        <authorList>
            <person name="Tsai I.J."/>
        </authorList>
    </citation>
    <scope>NUCLEOTIDE SEQUENCE</scope>
    <source>
        <strain evidence="9">110903Hualien_Pintung</strain>
    </source>
</reference>
<proteinExistence type="inferred from homology"/>
<organism evidence="9 10">
    <name type="scientific">Mycena chlorophos</name>
    <name type="common">Agaric fungus</name>
    <name type="synonym">Agaricus chlorophos</name>
    <dbReference type="NCBI Taxonomy" id="658473"/>
    <lineage>
        <taxon>Eukaryota</taxon>
        <taxon>Fungi</taxon>
        <taxon>Dikarya</taxon>
        <taxon>Basidiomycota</taxon>
        <taxon>Agaricomycotina</taxon>
        <taxon>Agaricomycetes</taxon>
        <taxon>Agaricomycetidae</taxon>
        <taxon>Agaricales</taxon>
        <taxon>Marasmiineae</taxon>
        <taxon>Mycenaceae</taxon>
        <taxon>Mycena</taxon>
    </lineage>
</organism>
<dbReference type="EMBL" id="JACAZE010000003">
    <property type="protein sequence ID" value="KAF7318910.1"/>
    <property type="molecule type" value="Genomic_DNA"/>
</dbReference>
<dbReference type="PROSITE" id="PS01360">
    <property type="entry name" value="ZF_MYND_1"/>
    <property type="match status" value="1"/>
</dbReference>
<keyword evidence="6" id="KW-0539">Nucleus</keyword>
<accession>A0A8H6TNI1</accession>
<evidence type="ECO:0000256" key="7">
    <source>
        <dbReference type="PROSITE-ProRule" id="PRU00134"/>
    </source>
</evidence>
<dbReference type="GO" id="GO:0008270">
    <property type="term" value="F:zinc ion binding"/>
    <property type="evidence" value="ECO:0007669"/>
    <property type="project" value="UniProtKB-KW"/>
</dbReference>
<dbReference type="InterPro" id="IPR013970">
    <property type="entry name" value="Rfa2"/>
</dbReference>
<protein>
    <recommendedName>
        <fullName evidence="8">MYND-type domain-containing protein</fullName>
    </recommendedName>
</protein>
<dbReference type="InterPro" id="IPR012340">
    <property type="entry name" value="NA-bd_OB-fold"/>
</dbReference>
<evidence type="ECO:0000256" key="6">
    <source>
        <dbReference type="ARBA" id="ARBA00023242"/>
    </source>
</evidence>
<dbReference type="OrthoDB" id="188186at2759"/>
<dbReference type="GO" id="GO:0006260">
    <property type="term" value="P:DNA replication"/>
    <property type="evidence" value="ECO:0007669"/>
    <property type="project" value="InterPro"/>
</dbReference>
<comment type="subcellular location">
    <subcellularLocation>
        <location evidence="1">Nucleus</location>
    </subcellularLocation>
</comment>
<keyword evidence="4 7" id="KW-0863">Zinc-finger</keyword>
<dbReference type="PROSITE" id="PS50865">
    <property type="entry name" value="ZF_MYND_2"/>
    <property type="match status" value="1"/>
</dbReference>
<dbReference type="GO" id="GO:0003677">
    <property type="term" value="F:DNA binding"/>
    <property type="evidence" value="ECO:0007669"/>
    <property type="project" value="InterPro"/>
</dbReference>
<keyword evidence="10" id="KW-1185">Reference proteome</keyword>
<dbReference type="Pfam" id="PF01753">
    <property type="entry name" value="zf-MYND"/>
    <property type="match status" value="1"/>
</dbReference>
<keyword evidence="3" id="KW-0479">Metal-binding</keyword>
<dbReference type="GO" id="GO:0006310">
    <property type="term" value="P:DNA recombination"/>
    <property type="evidence" value="ECO:0007669"/>
    <property type="project" value="InterPro"/>
</dbReference>
<sequence>MPQQPLSVEKTTRKTCLACFKTEKKEQKFQRCGKCKKATYCSKECQTKDWPSHKVHCAWQGQNRESRPDRGTEQRDMLSMIKRWFGKHTRLLVYVATHAMGLHDPANLALTRTHLLSITLSPPPDNPGRFQHQSAEVRLMEEMEIDAASCAALRARVDQMAQESPPRNSLTMFIRSGDVVYLAPITIPRLAPVMHRLMFGPPDNDWAGFLRRAVNGTMDKGDAVKGNAATVVASDGGEVSMNILPDVTLSTDQFYEVLGSVTDGTSIKMLQCTPLGADIDMNLVDDAIKLMHDNRFYDIIFTDKESS</sequence>
<evidence type="ECO:0000256" key="3">
    <source>
        <dbReference type="ARBA" id="ARBA00022723"/>
    </source>
</evidence>
<dbReference type="SUPFAM" id="SSF50249">
    <property type="entry name" value="Nucleic acid-binding proteins"/>
    <property type="match status" value="1"/>
</dbReference>
<dbReference type="SUPFAM" id="SSF144232">
    <property type="entry name" value="HIT/MYND zinc finger-like"/>
    <property type="match status" value="1"/>
</dbReference>
<dbReference type="InterPro" id="IPR002893">
    <property type="entry name" value="Znf_MYND"/>
</dbReference>
<evidence type="ECO:0000256" key="2">
    <source>
        <dbReference type="ARBA" id="ARBA00009761"/>
    </source>
</evidence>
<evidence type="ECO:0000313" key="10">
    <source>
        <dbReference type="Proteomes" id="UP000613580"/>
    </source>
</evidence>
<dbReference type="Proteomes" id="UP000613580">
    <property type="component" value="Unassembled WGS sequence"/>
</dbReference>
<feature type="domain" description="MYND-type" evidence="8">
    <location>
        <begin position="16"/>
        <end position="57"/>
    </location>
</feature>
<evidence type="ECO:0000256" key="5">
    <source>
        <dbReference type="ARBA" id="ARBA00022833"/>
    </source>
</evidence>
<evidence type="ECO:0000313" key="9">
    <source>
        <dbReference type="EMBL" id="KAF7318910.1"/>
    </source>
</evidence>
<dbReference type="GO" id="GO:0031981">
    <property type="term" value="C:nuclear lumen"/>
    <property type="evidence" value="ECO:0007669"/>
    <property type="project" value="UniProtKB-ARBA"/>
</dbReference>
<dbReference type="AlphaFoldDB" id="A0A8H6TNI1"/>
<dbReference type="Pfam" id="PF08661">
    <property type="entry name" value="Rep_fac-A_3"/>
    <property type="match status" value="1"/>
</dbReference>
<dbReference type="Gene3D" id="6.10.140.2220">
    <property type="match status" value="1"/>
</dbReference>
<comment type="similarity">
    <text evidence="2">Belongs to the replication factor A protein 3 family.</text>
</comment>
<evidence type="ECO:0000256" key="1">
    <source>
        <dbReference type="ARBA" id="ARBA00004123"/>
    </source>
</evidence>
<dbReference type="Gene3D" id="2.40.50.140">
    <property type="entry name" value="Nucleic acid-binding proteins"/>
    <property type="match status" value="1"/>
</dbReference>